<dbReference type="EMBL" id="QKWP01001106">
    <property type="protein sequence ID" value="RIB11690.1"/>
    <property type="molecule type" value="Genomic_DNA"/>
</dbReference>
<gene>
    <name evidence="2" type="ORF">C2G38_2202786</name>
</gene>
<dbReference type="AlphaFoldDB" id="A0A397UN75"/>
<reference evidence="2 3" key="1">
    <citation type="submission" date="2018-06" db="EMBL/GenBank/DDBJ databases">
        <title>Comparative genomics reveals the genomic features of Rhizophagus irregularis, R. cerebriforme, R. diaphanum and Gigaspora rosea, and their symbiotic lifestyle signature.</title>
        <authorList>
            <person name="Morin E."/>
            <person name="San Clemente H."/>
            <person name="Chen E.C.H."/>
            <person name="De La Providencia I."/>
            <person name="Hainaut M."/>
            <person name="Kuo A."/>
            <person name="Kohler A."/>
            <person name="Murat C."/>
            <person name="Tang N."/>
            <person name="Roy S."/>
            <person name="Loubradou J."/>
            <person name="Henrissat B."/>
            <person name="Grigoriev I.V."/>
            <person name="Corradi N."/>
            <person name="Roux C."/>
            <person name="Martin F.M."/>
        </authorList>
    </citation>
    <scope>NUCLEOTIDE SEQUENCE [LARGE SCALE GENOMIC DNA]</scope>
    <source>
        <strain evidence="2 3">DAOM 194757</strain>
    </source>
</reference>
<organism evidence="2 3">
    <name type="scientific">Gigaspora rosea</name>
    <dbReference type="NCBI Taxonomy" id="44941"/>
    <lineage>
        <taxon>Eukaryota</taxon>
        <taxon>Fungi</taxon>
        <taxon>Fungi incertae sedis</taxon>
        <taxon>Mucoromycota</taxon>
        <taxon>Glomeromycotina</taxon>
        <taxon>Glomeromycetes</taxon>
        <taxon>Diversisporales</taxon>
        <taxon>Gigasporaceae</taxon>
        <taxon>Gigaspora</taxon>
    </lineage>
</organism>
<name>A0A397UN75_9GLOM</name>
<dbReference type="Proteomes" id="UP000266673">
    <property type="component" value="Unassembled WGS sequence"/>
</dbReference>
<keyword evidence="3" id="KW-1185">Reference proteome</keyword>
<feature type="coiled-coil region" evidence="1">
    <location>
        <begin position="40"/>
        <end position="67"/>
    </location>
</feature>
<evidence type="ECO:0000313" key="2">
    <source>
        <dbReference type="EMBL" id="RIB11690.1"/>
    </source>
</evidence>
<keyword evidence="1" id="KW-0175">Coiled coil</keyword>
<evidence type="ECO:0000256" key="1">
    <source>
        <dbReference type="SAM" id="Coils"/>
    </source>
</evidence>
<proteinExistence type="predicted"/>
<accession>A0A397UN75</accession>
<comment type="caution">
    <text evidence="2">The sequence shown here is derived from an EMBL/GenBank/DDBJ whole genome shotgun (WGS) entry which is preliminary data.</text>
</comment>
<sequence length="125" mass="15228">MPEQVREVIKAQEKSIEEKDRLREWIRQLQTTQSIASRLIRDLYAEKKQFSAQIRELEQQNTQLHHNLEYERMINERTINSFRNQVNTLENRETIFTAVLNNQDQVIPKLRRQEDFIYVEEDLIK</sequence>
<dbReference type="OrthoDB" id="2370404at2759"/>
<protein>
    <submittedName>
        <fullName evidence="2">Uncharacterized protein</fullName>
    </submittedName>
</protein>
<evidence type="ECO:0000313" key="3">
    <source>
        <dbReference type="Proteomes" id="UP000266673"/>
    </source>
</evidence>